<comment type="similarity">
    <text evidence="1">Belongs to the DinB family.</text>
</comment>
<evidence type="ECO:0000256" key="2">
    <source>
        <dbReference type="ARBA" id="ARBA00022723"/>
    </source>
</evidence>
<dbReference type="HOGENOM" id="CLU_1459038_0_0_0"/>
<dbReference type="PaxDb" id="243230-DR_2439"/>
<dbReference type="SMR" id="Q9RRP9"/>
<dbReference type="InterPro" id="IPR034660">
    <property type="entry name" value="DinB/YfiT-like"/>
</dbReference>
<evidence type="ECO:0008006" key="6">
    <source>
        <dbReference type="Google" id="ProtNLM"/>
    </source>
</evidence>
<dbReference type="PANTHER" id="PTHR37302:SF3">
    <property type="entry name" value="DAMAGE-INDUCIBLE PROTEIN DINB"/>
    <property type="match status" value="1"/>
</dbReference>
<feature type="binding site" evidence="3">
    <location>
        <position position="150"/>
    </location>
    <ligand>
        <name>a divalent metal cation</name>
        <dbReference type="ChEBI" id="CHEBI:60240"/>
    </ligand>
</feature>
<evidence type="ECO:0000256" key="1">
    <source>
        <dbReference type="ARBA" id="ARBA00008635"/>
    </source>
</evidence>
<dbReference type="Proteomes" id="UP000002524">
    <property type="component" value="Chromosome 1"/>
</dbReference>
<name>Q9RRP9_DEIRA</name>
<evidence type="ECO:0000313" key="5">
    <source>
        <dbReference type="Proteomes" id="UP000002524"/>
    </source>
</evidence>
<dbReference type="OrthoDB" id="67481at2"/>
<sequence length="201" mass="22939">MGVSGGILGTVMNAREYYRYLAAAREQLWQFVRALPDDDLNRDLIENGERFHNVKDLLLHVTDVEEHWIHLIALGQSVRQRGDWQYDWVEPHAERYDLGWILSYSQAVTQATQAFLDSDPDLERPVKLVQDDPASVTVTLDQLLWHVMTHEVRHTAQAALLIRQLGHTPPWLDYLRFARPAGSLNDVDSAEDGLGLSEDGD</sequence>
<dbReference type="PATRIC" id="fig|243230.17.peg.2675"/>
<dbReference type="KEGG" id="dra:DR_2439"/>
<reference evidence="4 5" key="1">
    <citation type="journal article" date="1999" name="Science">
        <title>Genome sequence of the radioresistant bacterium Deinococcus radiodurans R1.</title>
        <authorList>
            <person name="White O."/>
            <person name="Eisen J.A."/>
            <person name="Heidelberg J.F."/>
            <person name="Hickey E.K."/>
            <person name="Peterson J.D."/>
            <person name="Dodson R.J."/>
            <person name="Haft D.H."/>
            <person name="Gwinn M.L."/>
            <person name="Nelson W.C."/>
            <person name="Richardson D.L."/>
            <person name="Moffat K.S."/>
            <person name="Qin H."/>
            <person name="Jiang L."/>
            <person name="Pamphile W."/>
            <person name="Crosby M."/>
            <person name="Shen M."/>
            <person name="Vamathevan J.J."/>
            <person name="Lam P."/>
            <person name="McDonald L."/>
            <person name="Utterback T."/>
            <person name="Zalewski C."/>
            <person name="Makarova K.S."/>
            <person name="Aravind L."/>
            <person name="Daly M.J."/>
            <person name="Minton K.W."/>
            <person name="Fleischmann R.D."/>
            <person name="Ketchum K.A."/>
            <person name="Nelson K.E."/>
            <person name="Salzberg S."/>
            <person name="Smith H.O."/>
            <person name="Venter J.C."/>
            <person name="Fraser C.M."/>
        </authorList>
    </citation>
    <scope>NUCLEOTIDE SEQUENCE [LARGE SCALE GENOMIC DNA]</scope>
    <source>
        <strain evidence="5">ATCC 13939 / DSM 20539 / JCM 16871 / LMG 4051 / NBRC 15346 / NCIMB 9279 / R1 / VKM B-1422</strain>
    </source>
</reference>
<dbReference type="SUPFAM" id="SSF109854">
    <property type="entry name" value="DinB/YfiT-like putative metalloenzymes"/>
    <property type="match status" value="1"/>
</dbReference>
<dbReference type="Pfam" id="PF05163">
    <property type="entry name" value="DinB"/>
    <property type="match status" value="1"/>
</dbReference>
<keyword evidence="2 3" id="KW-0479">Metal-binding</keyword>
<keyword evidence="5" id="KW-1185">Reference proteome</keyword>
<accession>Q9RRP9</accession>
<dbReference type="EnsemblBacteria" id="AAF11983">
    <property type="protein sequence ID" value="AAF11983"/>
    <property type="gene ID" value="DR_2439"/>
</dbReference>
<protein>
    <recommendedName>
        <fullName evidence="6">Damage-inducible protein DinB</fullName>
    </recommendedName>
</protein>
<dbReference type="DNASU" id="1800433"/>
<feature type="binding site" evidence="3">
    <location>
        <position position="154"/>
    </location>
    <ligand>
        <name>a divalent metal cation</name>
        <dbReference type="ChEBI" id="CHEBI:60240"/>
    </ligand>
</feature>
<dbReference type="STRING" id="243230.DR_2439"/>
<feature type="binding site" evidence="3">
    <location>
        <position position="60"/>
    </location>
    <ligand>
        <name>a divalent metal cation</name>
        <dbReference type="ChEBI" id="CHEBI:60240"/>
    </ligand>
</feature>
<dbReference type="PIR" id="C75272">
    <property type="entry name" value="C75272"/>
</dbReference>
<dbReference type="InParanoid" id="Q9RRP9"/>
<dbReference type="eggNOG" id="COG2318">
    <property type="taxonomic scope" value="Bacteria"/>
</dbReference>
<organism evidence="4 5">
    <name type="scientific">Deinococcus radiodurans (strain ATCC 13939 / DSM 20539 / JCM 16871 / CCUG 27074 / LMG 4051 / NBRC 15346 / NCIMB 9279 / VKM B-1422 / R1)</name>
    <dbReference type="NCBI Taxonomy" id="243230"/>
    <lineage>
        <taxon>Bacteria</taxon>
        <taxon>Thermotogati</taxon>
        <taxon>Deinococcota</taxon>
        <taxon>Deinococci</taxon>
        <taxon>Deinococcales</taxon>
        <taxon>Deinococcaceae</taxon>
        <taxon>Deinococcus</taxon>
    </lineage>
</organism>
<evidence type="ECO:0000256" key="3">
    <source>
        <dbReference type="PIRSR" id="PIRSR607837-1"/>
    </source>
</evidence>
<evidence type="ECO:0000313" key="4">
    <source>
        <dbReference type="EMBL" id="AAF11983.1"/>
    </source>
</evidence>
<dbReference type="InterPro" id="IPR007837">
    <property type="entry name" value="DinB"/>
</dbReference>
<dbReference type="FunCoup" id="Q9RRP9">
    <property type="interactions" value="2"/>
</dbReference>
<dbReference type="Gene3D" id="1.20.120.450">
    <property type="entry name" value="dinb family like domain"/>
    <property type="match status" value="1"/>
</dbReference>
<dbReference type="EMBL" id="AE000513">
    <property type="protein sequence ID" value="AAF11983.1"/>
    <property type="molecule type" value="Genomic_DNA"/>
</dbReference>
<dbReference type="GO" id="GO:0046872">
    <property type="term" value="F:metal ion binding"/>
    <property type="evidence" value="ECO:0007669"/>
    <property type="project" value="UniProtKB-KW"/>
</dbReference>
<gene>
    <name evidence="4" type="ordered locus">DR_2439</name>
</gene>
<dbReference type="PANTHER" id="PTHR37302">
    <property type="entry name" value="SLR1116 PROTEIN"/>
    <property type="match status" value="1"/>
</dbReference>
<dbReference type="AlphaFoldDB" id="Q9RRP9"/>
<proteinExistence type="inferred from homology"/>